<dbReference type="PANTHER" id="PTHR45528:SF1">
    <property type="entry name" value="SENSOR HISTIDINE KINASE CPXA"/>
    <property type="match status" value="1"/>
</dbReference>
<dbReference type="SMART" id="SM00304">
    <property type="entry name" value="HAMP"/>
    <property type="match status" value="1"/>
</dbReference>
<dbReference type="Pfam" id="PF02518">
    <property type="entry name" value="HATPase_c"/>
    <property type="match status" value="1"/>
</dbReference>
<evidence type="ECO:0000256" key="6">
    <source>
        <dbReference type="ARBA" id="ARBA00022679"/>
    </source>
</evidence>
<keyword evidence="5" id="KW-0597">Phosphoprotein</keyword>
<dbReference type="Pfam" id="PF00672">
    <property type="entry name" value="HAMP"/>
    <property type="match status" value="1"/>
</dbReference>
<comment type="catalytic activity">
    <reaction evidence="1">
        <text>ATP + protein L-histidine = ADP + protein N-phospho-L-histidine.</text>
        <dbReference type="EC" id="2.7.13.3"/>
    </reaction>
</comment>
<proteinExistence type="predicted"/>
<dbReference type="PROSITE" id="PS50109">
    <property type="entry name" value="HIS_KIN"/>
    <property type="match status" value="1"/>
</dbReference>
<dbReference type="Gene3D" id="3.30.565.10">
    <property type="entry name" value="Histidine kinase-like ATPase, C-terminal domain"/>
    <property type="match status" value="1"/>
</dbReference>
<keyword evidence="13 14" id="KW-0472">Membrane</keyword>
<dbReference type="InterPro" id="IPR005467">
    <property type="entry name" value="His_kinase_dom"/>
</dbReference>
<evidence type="ECO:0000256" key="3">
    <source>
        <dbReference type="ARBA" id="ARBA00012438"/>
    </source>
</evidence>
<dbReference type="EC" id="2.7.13.3" evidence="3"/>
<dbReference type="PROSITE" id="PS50885">
    <property type="entry name" value="HAMP"/>
    <property type="match status" value="1"/>
</dbReference>
<dbReference type="PRINTS" id="PR00344">
    <property type="entry name" value="BCTRLSENSOR"/>
</dbReference>
<dbReference type="InterPro" id="IPR003594">
    <property type="entry name" value="HATPase_dom"/>
</dbReference>
<dbReference type="SMART" id="SM00387">
    <property type="entry name" value="HATPase_c"/>
    <property type="match status" value="1"/>
</dbReference>
<dbReference type="InterPro" id="IPR003661">
    <property type="entry name" value="HisK_dim/P_dom"/>
</dbReference>
<evidence type="ECO:0000313" key="17">
    <source>
        <dbReference type="EMBL" id="MDW0112775.1"/>
    </source>
</evidence>
<dbReference type="GO" id="GO:0016301">
    <property type="term" value="F:kinase activity"/>
    <property type="evidence" value="ECO:0007669"/>
    <property type="project" value="UniProtKB-KW"/>
</dbReference>
<feature type="transmembrane region" description="Helical" evidence="14">
    <location>
        <begin position="12"/>
        <end position="33"/>
    </location>
</feature>
<evidence type="ECO:0000256" key="11">
    <source>
        <dbReference type="ARBA" id="ARBA00022989"/>
    </source>
</evidence>
<dbReference type="InterPro" id="IPR036890">
    <property type="entry name" value="HATPase_C_sf"/>
</dbReference>
<keyword evidence="8" id="KW-0547">Nucleotide-binding</keyword>
<feature type="transmembrane region" description="Helical" evidence="14">
    <location>
        <begin position="164"/>
        <end position="186"/>
    </location>
</feature>
<gene>
    <name evidence="17" type="ORF">QT711_06225</name>
</gene>
<dbReference type="InterPro" id="IPR003660">
    <property type="entry name" value="HAMP_dom"/>
</dbReference>
<keyword evidence="7 14" id="KW-0812">Transmembrane</keyword>
<dbReference type="SUPFAM" id="SSF158472">
    <property type="entry name" value="HAMP domain-like"/>
    <property type="match status" value="1"/>
</dbReference>
<dbReference type="Pfam" id="PF00512">
    <property type="entry name" value="HisKA"/>
    <property type="match status" value="1"/>
</dbReference>
<comment type="caution">
    <text evidence="17">The sequence shown here is derived from an EMBL/GenBank/DDBJ whole genome shotgun (WGS) entry which is preliminary data.</text>
</comment>
<evidence type="ECO:0000259" key="15">
    <source>
        <dbReference type="PROSITE" id="PS50109"/>
    </source>
</evidence>
<dbReference type="PANTHER" id="PTHR45528">
    <property type="entry name" value="SENSOR HISTIDINE KINASE CPXA"/>
    <property type="match status" value="1"/>
</dbReference>
<dbReference type="InterPro" id="IPR050398">
    <property type="entry name" value="HssS/ArlS-like"/>
</dbReference>
<evidence type="ECO:0000256" key="12">
    <source>
        <dbReference type="ARBA" id="ARBA00023012"/>
    </source>
</evidence>
<dbReference type="CDD" id="cd06225">
    <property type="entry name" value="HAMP"/>
    <property type="match status" value="1"/>
</dbReference>
<dbReference type="InterPro" id="IPR036097">
    <property type="entry name" value="HisK_dim/P_sf"/>
</dbReference>
<dbReference type="Gene3D" id="6.10.340.10">
    <property type="match status" value="1"/>
</dbReference>
<evidence type="ECO:0000256" key="7">
    <source>
        <dbReference type="ARBA" id="ARBA00022692"/>
    </source>
</evidence>
<keyword evidence="9 17" id="KW-0418">Kinase</keyword>
<dbReference type="Gene3D" id="1.10.287.130">
    <property type="match status" value="1"/>
</dbReference>
<organism evidence="17 18">
    <name type="scientific">Sporosarcina saromensis</name>
    <dbReference type="NCBI Taxonomy" id="359365"/>
    <lineage>
        <taxon>Bacteria</taxon>
        <taxon>Bacillati</taxon>
        <taxon>Bacillota</taxon>
        <taxon>Bacilli</taxon>
        <taxon>Bacillales</taxon>
        <taxon>Caryophanaceae</taxon>
        <taxon>Sporosarcina</taxon>
    </lineage>
</organism>
<keyword evidence="6" id="KW-0808">Transferase</keyword>
<evidence type="ECO:0000256" key="14">
    <source>
        <dbReference type="SAM" id="Phobius"/>
    </source>
</evidence>
<evidence type="ECO:0000256" key="8">
    <source>
        <dbReference type="ARBA" id="ARBA00022741"/>
    </source>
</evidence>
<keyword evidence="12" id="KW-0902">Two-component regulatory system</keyword>
<dbReference type="SUPFAM" id="SSF47384">
    <property type="entry name" value="Homodimeric domain of signal transducing histidine kinase"/>
    <property type="match status" value="1"/>
</dbReference>
<dbReference type="EMBL" id="JAUBDI010000004">
    <property type="protein sequence ID" value="MDW0112775.1"/>
    <property type="molecule type" value="Genomic_DNA"/>
</dbReference>
<evidence type="ECO:0000256" key="4">
    <source>
        <dbReference type="ARBA" id="ARBA00022475"/>
    </source>
</evidence>
<evidence type="ECO:0000256" key="1">
    <source>
        <dbReference type="ARBA" id="ARBA00000085"/>
    </source>
</evidence>
<feature type="domain" description="HAMP" evidence="16">
    <location>
        <begin position="187"/>
        <end position="239"/>
    </location>
</feature>
<evidence type="ECO:0000256" key="9">
    <source>
        <dbReference type="ARBA" id="ARBA00022777"/>
    </source>
</evidence>
<evidence type="ECO:0000313" key="18">
    <source>
        <dbReference type="Proteomes" id="UP001282284"/>
    </source>
</evidence>
<evidence type="ECO:0000256" key="13">
    <source>
        <dbReference type="ARBA" id="ARBA00023136"/>
    </source>
</evidence>
<accession>A0ABU4G725</accession>
<feature type="domain" description="Histidine kinase" evidence="15">
    <location>
        <begin position="247"/>
        <end position="464"/>
    </location>
</feature>
<dbReference type="CDD" id="cd00082">
    <property type="entry name" value="HisKA"/>
    <property type="match status" value="1"/>
</dbReference>
<dbReference type="SMART" id="SM00388">
    <property type="entry name" value="HisKA"/>
    <property type="match status" value="1"/>
</dbReference>
<evidence type="ECO:0000256" key="10">
    <source>
        <dbReference type="ARBA" id="ARBA00022840"/>
    </source>
</evidence>
<protein>
    <recommendedName>
        <fullName evidence="3">histidine kinase</fullName>
        <ecNumber evidence="3">2.7.13.3</ecNumber>
    </recommendedName>
</protein>
<dbReference type="InterPro" id="IPR004358">
    <property type="entry name" value="Sig_transdc_His_kin-like_C"/>
</dbReference>
<keyword evidence="4" id="KW-1003">Cell membrane</keyword>
<comment type="subcellular location">
    <subcellularLocation>
        <location evidence="2">Cell membrane</location>
        <topology evidence="2">Multi-pass membrane protein</topology>
    </subcellularLocation>
</comment>
<evidence type="ECO:0000256" key="5">
    <source>
        <dbReference type="ARBA" id="ARBA00022553"/>
    </source>
</evidence>
<keyword evidence="10" id="KW-0067">ATP-binding</keyword>
<dbReference type="CDD" id="cd00075">
    <property type="entry name" value="HATPase"/>
    <property type="match status" value="1"/>
</dbReference>
<evidence type="ECO:0000259" key="16">
    <source>
        <dbReference type="PROSITE" id="PS50885"/>
    </source>
</evidence>
<evidence type="ECO:0000256" key="2">
    <source>
        <dbReference type="ARBA" id="ARBA00004651"/>
    </source>
</evidence>
<dbReference type="SUPFAM" id="SSF55874">
    <property type="entry name" value="ATPase domain of HSP90 chaperone/DNA topoisomerase II/histidine kinase"/>
    <property type="match status" value="1"/>
</dbReference>
<name>A0ABU4G725_9BACL</name>
<reference evidence="17 18" key="1">
    <citation type="submission" date="2023-06" db="EMBL/GenBank/DDBJ databases">
        <title>Sporosarcina sp. nov., isolated from Korean traditional fermented seafood 'Jeotgal'.</title>
        <authorList>
            <person name="Yang A.I."/>
            <person name="Shin N.-R."/>
        </authorList>
    </citation>
    <scope>NUCLEOTIDE SEQUENCE [LARGE SCALE GENOMIC DNA]</scope>
    <source>
        <strain evidence="17 18">KCTC13119</strain>
    </source>
</reference>
<keyword evidence="11 14" id="KW-1133">Transmembrane helix</keyword>
<keyword evidence="18" id="KW-1185">Reference proteome</keyword>
<dbReference type="Proteomes" id="UP001282284">
    <property type="component" value="Unassembled WGS sequence"/>
</dbReference>
<sequence length="474" mass="54271">MKRLTLSKKILAILLASIAFTILFSFFFLHFLYSNLYLSSIEESIIYQGKRTTSHYHYGELSEEIIEKIQWYNIVSEYEIIVVDELEELTSYFPYKINTKDLVNASDYAKLEKGSYVLKEGYVEELDREILGAIFPIKGEDGLIGFIYIYVPLAAIQDVFRESIPLLLIVGSLFFFILFLIINRAWRSLFNPLRQLQQFSTEVSKGNYQNRIAVEREDEIGQLANAFNSMSESLKQQEERKKEFTSNIVHELRTPLTYIGGYTQALKDKIYSSPEEAESYLSTIEKETGRLNKLINDLVELNHLQGDLYVLKREPIALAQIVLDTLHLFHVRIAEKGLHLETIIEEDIVIIGDAQRIQQVFYNVLDNAVKYSTKSGKLLVHLKEDGQFVEFIVTNEGISIATEDLQRLGERFFRTDKARNRTTGGSGLGLSIVKEIVRLHGGTFTITSDPVTGTTVNIRINRTPTEQKDGMSNE</sequence>